<feature type="transmembrane region" description="Helical" evidence="12">
    <location>
        <begin position="284"/>
        <end position="305"/>
    </location>
</feature>
<dbReference type="AlphaFoldDB" id="A0A1X2LQP5"/>
<evidence type="ECO:0000313" key="14">
    <source>
        <dbReference type="EMBL" id="OSC38813.1"/>
    </source>
</evidence>
<feature type="transmembrane region" description="Helical" evidence="12">
    <location>
        <begin position="62"/>
        <end position="82"/>
    </location>
</feature>
<proteinExistence type="inferred from homology"/>
<keyword evidence="3" id="KW-0813">Transport</keyword>
<evidence type="ECO:0000259" key="13">
    <source>
        <dbReference type="PROSITE" id="PS50850"/>
    </source>
</evidence>
<evidence type="ECO:0000256" key="10">
    <source>
        <dbReference type="ARBA" id="ARBA00039918"/>
    </source>
</evidence>
<dbReference type="GO" id="GO:0015293">
    <property type="term" value="F:symporter activity"/>
    <property type="evidence" value="ECO:0007669"/>
    <property type="project" value="UniProtKB-KW"/>
</dbReference>
<evidence type="ECO:0000256" key="9">
    <source>
        <dbReference type="ARBA" id="ARBA00037295"/>
    </source>
</evidence>
<feature type="transmembrane region" description="Helical" evidence="12">
    <location>
        <begin position="340"/>
        <end position="363"/>
    </location>
</feature>
<keyword evidence="7 12" id="KW-1133">Transmembrane helix</keyword>
<evidence type="ECO:0000313" key="15">
    <source>
        <dbReference type="Proteomes" id="UP000193247"/>
    </source>
</evidence>
<dbReference type="OrthoDB" id="8953821at2"/>
<sequence length="504" mass="52805">MGSEEAHPPAVATEPPPAVVRKAIAASAIGNATEWFDYGIYAYGVTYISAQIFPGDTGTATLLALMTFAVSFLVRPLGGLVWGLLGDRLGRKRVLAATILVISGATLCVGLVPSYATIGVWAPILLALLRMVQGFSTGGEYGGAATFMAEYAPSRRRGFLGSFLEFGTLSGFSLGALLMLGFSAVLGDDQMHAWGWRLPFLVAAPLGLVGIYLRTRLAETPIFRELEAKGEQEDETATQFKDLLAGYWGPILRLGGLAVALNVVNYTLLSYMPTYLQRAIGLSASASLIGPIIGMLTMMVLLPFAGRLSDRIGRKPLWWFSLAGLFLAGVPMFLLMGTSLAGAVIGFAVLGLLYVPQLATISASFPAMFPTHVRYAGFAIAYNVSTSLFGGTAPAVNEWLIGKTGDALVPAYYMMAACGVGALALIKVPETARCPINGKAIPGSAGAPPPVAYDDPVAHHRHPSGARAGGRRQDTTASTASAQRAAASSISSAVTTSAGMKRTT</sequence>
<dbReference type="PANTHER" id="PTHR43528">
    <property type="entry name" value="ALPHA-KETOGLUTARATE PERMEASE"/>
    <property type="match status" value="1"/>
</dbReference>
<comment type="function">
    <text evidence="9">May be a proton symporter involved in the uptake of osmolytes such as proline and glycine betaine.</text>
</comment>
<feature type="region of interest" description="Disordered" evidence="11">
    <location>
        <begin position="445"/>
        <end position="504"/>
    </location>
</feature>
<keyword evidence="15" id="KW-1185">Reference proteome</keyword>
<feature type="transmembrane region" description="Helical" evidence="12">
    <location>
        <begin position="194"/>
        <end position="213"/>
    </location>
</feature>
<dbReference type="EMBL" id="NCXP01000031">
    <property type="protein sequence ID" value="OSC38813.1"/>
    <property type="molecule type" value="Genomic_DNA"/>
</dbReference>
<organism evidence="14 15">
    <name type="scientific">Mycobacterium decipiens</name>
    <dbReference type="NCBI Taxonomy" id="1430326"/>
    <lineage>
        <taxon>Bacteria</taxon>
        <taxon>Bacillati</taxon>
        <taxon>Actinomycetota</taxon>
        <taxon>Actinomycetes</taxon>
        <taxon>Mycobacteriales</taxon>
        <taxon>Mycobacteriaceae</taxon>
        <taxon>Mycobacterium</taxon>
    </lineage>
</organism>
<feature type="transmembrane region" description="Helical" evidence="12">
    <location>
        <begin position="159"/>
        <end position="182"/>
    </location>
</feature>
<evidence type="ECO:0000256" key="4">
    <source>
        <dbReference type="ARBA" id="ARBA00022475"/>
    </source>
</evidence>
<keyword evidence="4" id="KW-1003">Cell membrane</keyword>
<evidence type="ECO:0000256" key="7">
    <source>
        <dbReference type="ARBA" id="ARBA00022989"/>
    </source>
</evidence>
<evidence type="ECO:0000256" key="8">
    <source>
        <dbReference type="ARBA" id="ARBA00023136"/>
    </source>
</evidence>
<comment type="similarity">
    <text evidence="2">Belongs to the major facilitator superfamily. Metabolite:H+ Symporter (MHS) family (TC 2.A.1.6) family.</text>
</comment>
<dbReference type="RefSeq" id="WP_085326824.1">
    <property type="nucleotide sequence ID" value="NZ_NCXP01000031.1"/>
</dbReference>
<dbReference type="InterPro" id="IPR020846">
    <property type="entry name" value="MFS_dom"/>
</dbReference>
<evidence type="ECO:0000256" key="5">
    <source>
        <dbReference type="ARBA" id="ARBA00022692"/>
    </source>
</evidence>
<dbReference type="InterPro" id="IPR051084">
    <property type="entry name" value="H+-coupled_symporters"/>
</dbReference>
<feature type="transmembrane region" description="Helical" evidence="12">
    <location>
        <begin position="94"/>
        <end position="112"/>
    </location>
</feature>
<dbReference type="STRING" id="1430326.B8W66_19040"/>
<evidence type="ECO:0000256" key="12">
    <source>
        <dbReference type="SAM" id="Phobius"/>
    </source>
</evidence>
<dbReference type="InterPro" id="IPR011701">
    <property type="entry name" value="MFS"/>
</dbReference>
<dbReference type="InterPro" id="IPR005829">
    <property type="entry name" value="Sugar_transporter_CS"/>
</dbReference>
<comment type="caution">
    <text evidence="14">The sequence shown here is derived from an EMBL/GenBank/DDBJ whole genome shotgun (WGS) entry which is preliminary data.</text>
</comment>
<protein>
    <recommendedName>
        <fullName evidence="10">Putative proline/betaine transporter</fullName>
    </recommendedName>
</protein>
<feature type="transmembrane region" description="Helical" evidence="12">
    <location>
        <begin position="407"/>
        <end position="426"/>
    </location>
</feature>
<evidence type="ECO:0000256" key="11">
    <source>
        <dbReference type="SAM" id="MobiDB-lite"/>
    </source>
</evidence>
<dbReference type="FunFam" id="1.20.1250.20:FF:000001">
    <property type="entry name" value="Dicarboxylate MFS transporter"/>
    <property type="match status" value="1"/>
</dbReference>
<evidence type="ECO:0000256" key="3">
    <source>
        <dbReference type="ARBA" id="ARBA00022448"/>
    </source>
</evidence>
<dbReference type="PROSITE" id="PS50850">
    <property type="entry name" value="MFS"/>
    <property type="match status" value="1"/>
</dbReference>
<feature type="domain" description="Major facilitator superfamily (MFS) profile" evidence="13">
    <location>
        <begin position="23"/>
        <end position="433"/>
    </location>
</feature>
<feature type="transmembrane region" description="Helical" evidence="12">
    <location>
        <begin position="375"/>
        <end position="395"/>
    </location>
</feature>
<dbReference type="InterPro" id="IPR036259">
    <property type="entry name" value="MFS_trans_sf"/>
</dbReference>
<dbReference type="PROSITE" id="PS00217">
    <property type="entry name" value="SUGAR_TRANSPORT_2"/>
    <property type="match status" value="1"/>
</dbReference>
<evidence type="ECO:0000256" key="2">
    <source>
        <dbReference type="ARBA" id="ARBA00008240"/>
    </source>
</evidence>
<evidence type="ECO:0000256" key="6">
    <source>
        <dbReference type="ARBA" id="ARBA00022847"/>
    </source>
</evidence>
<reference evidence="14 15" key="1">
    <citation type="submission" date="2017-04" db="EMBL/GenBank/DDBJ databases">
        <title>The new phylogeny of genus Mycobacterium.</title>
        <authorList>
            <person name="Tortoli E."/>
            <person name="Trovato A."/>
            <person name="Cirillo D.M."/>
        </authorList>
    </citation>
    <scope>NUCLEOTIDE SEQUENCE [LARGE SCALE GENOMIC DNA]</scope>
    <source>
        <strain evidence="14 15">TBL 1200985</strain>
    </source>
</reference>
<keyword evidence="8 12" id="KW-0472">Membrane</keyword>
<feature type="transmembrane region" description="Helical" evidence="12">
    <location>
        <begin position="251"/>
        <end position="272"/>
    </location>
</feature>
<dbReference type="SUPFAM" id="SSF103473">
    <property type="entry name" value="MFS general substrate transporter"/>
    <property type="match status" value="1"/>
</dbReference>
<accession>A0A1X2LQP5</accession>
<evidence type="ECO:0000256" key="1">
    <source>
        <dbReference type="ARBA" id="ARBA00004651"/>
    </source>
</evidence>
<dbReference type="CDD" id="cd17366">
    <property type="entry name" value="MFS_ProP"/>
    <property type="match status" value="1"/>
</dbReference>
<gene>
    <name evidence="14" type="ORF">B8W66_19040</name>
</gene>
<dbReference type="Pfam" id="PF07690">
    <property type="entry name" value="MFS_1"/>
    <property type="match status" value="1"/>
</dbReference>
<keyword evidence="6" id="KW-0769">Symport</keyword>
<dbReference type="Gene3D" id="1.20.1250.20">
    <property type="entry name" value="MFS general substrate transporter like domains"/>
    <property type="match status" value="2"/>
</dbReference>
<dbReference type="GO" id="GO:0005886">
    <property type="term" value="C:plasma membrane"/>
    <property type="evidence" value="ECO:0007669"/>
    <property type="project" value="UniProtKB-SubCell"/>
</dbReference>
<feature type="compositionally biased region" description="Low complexity" evidence="11">
    <location>
        <begin position="475"/>
        <end position="498"/>
    </location>
</feature>
<keyword evidence="5 12" id="KW-0812">Transmembrane</keyword>
<comment type="subcellular location">
    <subcellularLocation>
        <location evidence="1">Cell membrane</location>
        <topology evidence="1">Multi-pass membrane protein</topology>
    </subcellularLocation>
</comment>
<dbReference type="PROSITE" id="PS00216">
    <property type="entry name" value="SUGAR_TRANSPORT_1"/>
    <property type="match status" value="1"/>
</dbReference>
<name>A0A1X2LQP5_9MYCO</name>
<dbReference type="Proteomes" id="UP000193247">
    <property type="component" value="Unassembled WGS sequence"/>
</dbReference>
<dbReference type="PANTHER" id="PTHR43528:SF1">
    <property type="entry name" value="ALPHA-KETOGLUTARATE PERMEASE"/>
    <property type="match status" value="1"/>
</dbReference>